<dbReference type="Proteomes" id="UP001519460">
    <property type="component" value="Unassembled WGS sequence"/>
</dbReference>
<proteinExistence type="predicted"/>
<protein>
    <submittedName>
        <fullName evidence="1">Uncharacterized protein</fullName>
    </submittedName>
</protein>
<evidence type="ECO:0000313" key="2">
    <source>
        <dbReference type="Proteomes" id="UP001519460"/>
    </source>
</evidence>
<sequence>MSAGKKQNKKKGLDICYLCRSVVIEVCPQDMFTVRVNEISQPNERSVDVTQYFKLSKFSQFSMKPCVASVKSAEENTALWLSA</sequence>
<reference evidence="1 2" key="1">
    <citation type="journal article" date="2023" name="Sci. Data">
        <title>Genome assembly of the Korean intertidal mud-creeper Batillaria attramentaria.</title>
        <authorList>
            <person name="Patra A.K."/>
            <person name="Ho P.T."/>
            <person name="Jun S."/>
            <person name="Lee S.J."/>
            <person name="Kim Y."/>
            <person name="Won Y.J."/>
        </authorList>
    </citation>
    <scope>NUCLEOTIDE SEQUENCE [LARGE SCALE GENOMIC DNA]</scope>
    <source>
        <strain evidence="1">Wonlab-2016</strain>
    </source>
</reference>
<gene>
    <name evidence="1" type="ORF">BaRGS_00001017</name>
</gene>
<dbReference type="AlphaFoldDB" id="A0ABD0M8K3"/>
<comment type="caution">
    <text evidence="1">The sequence shown here is derived from an EMBL/GenBank/DDBJ whole genome shotgun (WGS) entry which is preliminary data.</text>
</comment>
<accession>A0ABD0M8K3</accession>
<name>A0ABD0M8K3_9CAEN</name>
<evidence type="ECO:0000313" key="1">
    <source>
        <dbReference type="EMBL" id="KAK7508052.1"/>
    </source>
</evidence>
<dbReference type="EMBL" id="JACVVK020000003">
    <property type="protein sequence ID" value="KAK7508052.1"/>
    <property type="molecule type" value="Genomic_DNA"/>
</dbReference>
<organism evidence="1 2">
    <name type="scientific">Batillaria attramentaria</name>
    <dbReference type="NCBI Taxonomy" id="370345"/>
    <lineage>
        <taxon>Eukaryota</taxon>
        <taxon>Metazoa</taxon>
        <taxon>Spiralia</taxon>
        <taxon>Lophotrochozoa</taxon>
        <taxon>Mollusca</taxon>
        <taxon>Gastropoda</taxon>
        <taxon>Caenogastropoda</taxon>
        <taxon>Sorbeoconcha</taxon>
        <taxon>Cerithioidea</taxon>
        <taxon>Batillariidae</taxon>
        <taxon>Batillaria</taxon>
    </lineage>
</organism>
<keyword evidence="2" id="KW-1185">Reference proteome</keyword>